<evidence type="ECO:0000313" key="3">
    <source>
        <dbReference type="WBParaSite" id="Csp11.Scaffold463.g1555.t1"/>
    </source>
</evidence>
<dbReference type="AlphaFoldDB" id="A0A1I7T1N3"/>
<protein>
    <submittedName>
        <fullName evidence="3">Serpentine Receptor, class H</fullName>
    </submittedName>
</protein>
<feature type="transmembrane region" description="Helical" evidence="1">
    <location>
        <begin position="248"/>
        <end position="272"/>
    </location>
</feature>
<keyword evidence="2" id="KW-1185">Reference proteome</keyword>
<evidence type="ECO:0000256" key="1">
    <source>
        <dbReference type="SAM" id="Phobius"/>
    </source>
</evidence>
<evidence type="ECO:0000313" key="2">
    <source>
        <dbReference type="Proteomes" id="UP000095282"/>
    </source>
</evidence>
<dbReference type="Proteomes" id="UP000095282">
    <property type="component" value="Unplaced"/>
</dbReference>
<name>A0A1I7T1N3_9PELO</name>
<keyword evidence="1" id="KW-0472">Membrane</keyword>
<feature type="transmembrane region" description="Helical" evidence="1">
    <location>
        <begin position="135"/>
        <end position="153"/>
    </location>
</feature>
<dbReference type="WBParaSite" id="Csp11.Scaffold463.g1555.t1">
    <property type="protein sequence ID" value="Csp11.Scaffold463.g1555.t1"/>
    <property type="gene ID" value="Csp11.Scaffold463.g1555"/>
</dbReference>
<organism evidence="2 3">
    <name type="scientific">Caenorhabditis tropicalis</name>
    <dbReference type="NCBI Taxonomy" id="1561998"/>
    <lineage>
        <taxon>Eukaryota</taxon>
        <taxon>Metazoa</taxon>
        <taxon>Ecdysozoa</taxon>
        <taxon>Nematoda</taxon>
        <taxon>Chromadorea</taxon>
        <taxon>Rhabditida</taxon>
        <taxon>Rhabditina</taxon>
        <taxon>Rhabditomorpha</taxon>
        <taxon>Rhabditoidea</taxon>
        <taxon>Rhabditidae</taxon>
        <taxon>Peloderinae</taxon>
        <taxon>Caenorhabditis</taxon>
    </lineage>
</organism>
<dbReference type="PANTHER" id="PTHR47922:SF1">
    <property type="entry name" value="SERPENTINE RECEPTOR, CLASS H"/>
    <property type="match status" value="1"/>
</dbReference>
<dbReference type="InterPro" id="IPR019422">
    <property type="entry name" value="7TM_GPCR_serpentine_rcpt_Srh"/>
</dbReference>
<reference evidence="3" key="1">
    <citation type="submission" date="2016-11" db="UniProtKB">
        <authorList>
            <consortium name="WormBaseParasite"/>
        </authorList>
    </citation>
    <scope>IDENTIFICATION</scope>
</reference>
<keyword evidence="1" id="KW-1133">Transmembrane helix</keyword>
<dbReference type="eggNOG" id="ENOG502TGWP">
    <property type="taxonomic scope" value="Eukaryota"/>
</dbReference>
<accession>A0A1I7T1N3</accession>
<dbReference type="PANTHER" id="PTHR47922">
    <property type="entry name" value="SERPENTINE RECEPTOR, CLASS H"/>
    <property type="match status" value="1"/>
</dbReference>
<dbReference type="Pfam" id="PF10318">
    <property type="entry name" value="7TM_GPCR_Srh"/>
    <property type="match status" value="1"/>
</dbReference>
<feature type="transmembrane region" description="Helical" evidence="1">
    <location>
        <begin position="95"/>
        <end position="115"/>
    </location>
</feature>
<feature type="transmembrane region" description="Helical" evidence="1">
    <location>
        <begin position="50"/>
        <end position="75"/>
    </location>
</feature>
<feature type="transmembrane region" description="Helical" evidence="1">
    <location>
        <begin position="205"/>
        <end position="227"/>
    </location>
</feature>
<sequence>MNSSHSIWNENPVVYTTIKRFYSAIITVIYPFAHYCVLTKSPKKFGFLKWVIYFHCFWITVEWLSNAFLIDILDFQPSVTLKIDGFFNKIFDSLFLYKVYCCIEAISSTSALFLFTSRLLMIVNMYRPILSIRRIICETLIYVVVGIFGLWSIPATIWQLPNQKSAKEEIVNIEPHYPDCIWQPTCIVVSANDTDSEHLTAILTILNWVSIGIAIFVSAKVVFYLLARRMMHESEATRRMHKKFNQRTIFQAILYLSFACIPFSVLYLTILFNVHIPGITYLIDFFSENHPTACAVSLFLYYDPYQNFLLDVVGWKRKISIEKPSTIVDRSTFVIVRC</sequence>
<keyword evidence="1" id="KW-0812">Transmembrane</keyword>
<feature type="transmembrane region" description="Helical" evidence="1">
    <location>
        <begin position="20"/>
        <end position="38"/>
    </location>
</feature>
<dbReference type="STRING" id="1561998.A0A1I7T1N3"/>
<proteinExistence type="predicted"/>